<dbReference type="AlphaFoldDB" id="A0A450YWE7"/>
<sequence length="61" mass="7040">MPKSNARDGENEMDRWNPGLKIEEIGIITSTYGLSHENIENIRIPTLEIGIFCLRVDFHRV</sequence>
<evidence type="ECO:0000313" key="1">
    <source>
        <dbReference type="EMBL" id="VFK45846.1"/>
    </source>
</evidence>
<reference evidence="1" key="1">
    <citation type="submission" date="2019-02" db="EMBL/GenBank/DDBJ databases">
        <authorList>
            <person name="Gruber-Vodicka R. H."/>
            <person name="Seah K. B. B."/>
        </authorList>
    </citation>
    <scope>NUCLEOTIDE SEQUENCE</scope>
    <source>
        <strain evidence="1">BECK_BZ125</strain>
    </source>
</reference>
<name>A0A450YWE7_9GAMM</name>
<gene>
    <name evidence="1" type="ORF">BECKTC1821E_GA0114239_10558</name>
</gene>
<protein>
    <submittedName>
        <fullName evidence="1">Uncharacterized protein</fullName>
    </submittedName>
</protein>
<dbReference type="EMBL" id="CAADFT010000055">
    <property type="protein sequence ID" value="VFK45846.1"/>
    <property type="molecule type" value="Genomic_DNA"/>
</dbReference>
<proteinExistence type="predicted"/>
<organism evidence="1">
    <name type="scientific">Candidatus Kentrum sp. TC</name>
    <dbReference type="NCBI Taxonomy" id="2126339"/>
    <lineage>
        <taxon>Bacteria</taxon>
        <taxon>Pseudomonadati</taxon>
        <taxon>Pseudomonadota</taxon>
        <taxon>Gammaproteobacteria</taxon>
        <taxon>Candidatus Kentrum</taxon>
    </lineage>
</organism>
<accession>A0A450YWE7</accession>